<protein>
    <submittedName>
        <fullName evidence="2">Uncharacterized protein</fullName>
    </submittedName>
</protein>
<feature type="non-terminal residue" evidence="2">
    <location>
        <position position="49"/>
    </location>
</feature>
<evidence type="ECO:0000313" key="1">
    <source>
        <dbReference type="EMBL" id="CAF1512209.1"/>
    </source>
</evidence>
<organism evidence="2 3">
    <name type="scientific">Adineta steineri</name>
    <dbReference type="NCBI Taxonomy" id="433720"/>
    <lineage>
        <taxon>Eukaryota</taxon>
        <taxon>Metazoa</taxon>
        <taxon>Spiralia</taxon>
        <taxon>Gnathifera</taxon>
        <taxon>Rotifera</taxon>
        <taxon>Eurotatoria</taxon>
        <taxon>Bdelloidea</taxon>
        <taxon>Adinetida</taxon>
        <taxon>Adinetidae</taxon>
        <taxon>Adineta</taxon>
    </lineage>
</organism>
<dbReference type="Proteomes" id="UP000663877">
    <property type="component" value="Unassembled WGS sequence"/>
</dbReference>
<dbReference type="EMBL" id="CAJNOM010003617">
    <property type="protein sequence ID" value="CAF1647630.1"/>
    <property type="molecule type" value="Genomic_DNA"/>
</dbReference>
<evidence type="ECO:0000313" key="2">
    <source>
        <dbReference type="EMBL" id="CAF1647630.1"/>
    </source>
</evidence>
<reference evidence="2" key="1">
    <citation type="submission" date="2021-02" db="EMBL/GenBank/DDBJ databases">
        <authorList>
            <person name="Nowell W R."/>
        </authorList>
    </citation>
    <scope>NUCLEOTIDE SEQUENCE</scope>
</reference>
<sequence>MPKLLEQVSTVDEHYNEAKGIRSSLTNKRFRRLPAFERAYYKKTCEVKK</sequence>
<dbReference type="EMBL" id="CAJNOI010003269">
    <property type="protein sequence ID" value="CAF1512209.1"/>
    <property type="molecule type" value="Genomic_DNA"/>
</dbReference>
<name>A0A816EDJ4_9BILA</name>
<dbReference type="AlphaFoldDB" id="A0A816EDJ4"/>
<proteinExistence type="predicted"/>
<accession>A0A816EDJ4</accession>
<gene>
    <name evidence="1" type="ORF">BJG266_LOCUS43787</name>
    <name evidence="2" type="ORF">QVE165_LOCUS60721</name>
</gene>
<keyword evidence="3" id="KW-1185">Reference proteome</keyword>
<comment type="caution">
    <text evidence="2">The sequence shown here is derived from an EMBL/GenBank/DDBJ whole genome shotgun (WGS) entry which is preliminary data.</text>
</comment>
<evidence type="ECO:0000313" key="3">
    <source>
        <dbReference type="Proteomes" id="UP000663832"/>
    </source>
</evidence>
<dbReference type="Proteomes" id="UP000663832">
    <property type="component" value="Unassembled WGS sequence"/>
</dbReference>